<evidence type="ECO:0000313" key="3">
    <source>
        <dbReference type="Proteomes" id="UP000660611"/>
    </source>
</evidence>
<feature type="compositionally biased region" description="Polar residues" evidence="1">
    <location>
        <begin position="25"/>
        <end position="34"/>
    </location>
</feature>
<reference evidence="2" key="1">
    <citation type="submission" date="2021-01" db="EMBL/GenBank/DDBJ databases">
        <title>Whole genome shotgun sequence of Dactylosporangium siamense NBRC 106093.</title>
        <authorList>
            <person name="Komaki H."/>
            <person name="Tamura T."/>
        </authorList>
    </citation>
    <scope>NUCLEOTIDE SEQUENCE</scope>
    <source>
        <strain evidence="2">NBRC 106093</strain>
    </source>
</reference>
<organism evidence="2 3">
    <name type="scientific">Dactylosporangium siamense</name>
    <dbReference type="NCBI Taxonomy" id="685454"/>
    <lineage>
        <taxon>Bacteria</taxon>
        <taxon>Bacillati</taxon>
        <taxon>Actinomycetota</taxon>
        <taxon>Actinomycetes</taxon>
        <taxon>Micromonosporales</taxon>
        <taxon>Micromonosporaceae</taxon>
        <taxon>Dactylosporangium</taxon>
    </lineage>
</organism>
<keyword evidence="3" id="KW-1185">Reference proteome</keyword>
<accession>A0A919PLY4</accession>
<name>A0A919PLY4_9ACTN</name>
<comment type="caution">
    <text evidence="2">The sequence shown here is derived from an EMBL/GenBank/DDBJ whole genome shotgun (WGS) entry which is preliminary data.</text>
</comment>
<evidence type="ECO:0000256" key="1">
    <source>
        <dbReference type="SAM" id="MobiDB-lite"/>
    </source>
</evidence>
<dbReference type="Proteomes" id="UP000660611">
    <property type="component" value="Unassembled WGS sequence"/>
</dbReference>
<dbReference type="EMBL" id="BONQ01000060">
    <property type="protein sequence ID" value="GIG46037.1"/>
    <property type="molecule type" value="Genomic_DNA"/>
</dbReference>
<gene>
    <name evidence="2" type="ORF">Dsi01nite_040780</name>
</gene>
<evidence type="ECO:0000313" key="2">
    <source>
        <dbReference type="EMBL" id="GIG46037.1"/>
    </source>
</evidence>
<protein>
    <submittedName>
        <fullName evidence="2">Uncharacterized protein</fullName>
    </submittedName>
</protein>
<feature type="region of interest" description="Disordered" evidence="1">
    <location>
        <begin position="15"/>
        <end position="34"/>
    </location>
</feature>
<sequence length="70" mass="7318">MTVFTPRIDGPDSKLSFVSGRATPASRTTSVGASSAMRTVVCSSPAAHARHRAESERGYQSCCTLSGTRA</sequence>
<dbReference type="AlphaFoldDB" id="A0A919PLY4"/>
<proteinExistence type="predicted"/>